<dbReference type="InterPro" id="IPR001240">
    <property type="entry name" value="PRAI_dom"/>
</dbReference>
<gene>
    <name evidence="10" type="primary">trpF</name>
    <name evidence="12" type="ORF">DV711_02455</name>
</gene>
<dbReference type="GO" id="GO:0000162">
    <property type="term" value="P:L-tryptophan biosynthetic process"/>
    <property type="evidence" value="ECO:0007669"/>
    <property type="project" value="UniProtKB-UniRule"/>
</dbReference>
<comment type="similarity">
    <text evidence="3 10">Belongs to the TrpF family.</text>
</comment>
<dbReference type="GO" id="GO:0004640">
    <property type="term" value="F:phosphoribosylanthranilate isomerase activity"/>
    <property type="evidence" value="ECO:0007669"/>
    <property type="project" value="UniProtKB-UniRule"/>
</dbReference>
<dbReference type="FunFam" id="3.20.20.70:FF:000075">
    <property type="entry name" value="Tryptophan biosynthesis protein TRP1"/>
    <property type="match status" value="1"/>
</dbReference>
<evidence type="ECO:0000256" key="8">
    <source>
        <dbReference type="ARBA" id="ARBA00023141"/>
    </source>
</evidence>
<evidence type="ECO:0000256" key="10">
    <source>
        <dbReference type="HAMAP-Rule" id="MF_00135"/>
    </source>
</evidence>
<dbReference type="EMBL" id="QQOH01000001">
    <property type="protein sequence ID" value="RDE25304.1"/>
    <property type="molecule type" value="Genomic_DNA"/>
</dbReference>
<proteinExistence type="inferred from homology"/>
<organism evidence="12 13">
    <name type="scientific">Motiliproteus coralliicola</name>
    <dbReference type="NCBI Taxonomy" id="2283196"/>
    <lineage>
        <taxon>Bacteria</taxon>
        <taxon>Pseudomonadati</taxon>
        <taxon>Pseudomonadota</taxon>
        <taxon>Gammaproteobacteria</taxon>
        <taxon>Oceanospirillales</taxon>
        <taxon>Oceanospirillaceae</taxon>
        <taxon>Motiliproteus</taxon>
    </lineage>
</organism>
<sequence length="209" mass="22654">MVRTRIKICGLTEADNALRVAALGADTIGLVFYPPSPRAVSIEQAQQICRALPPFVTVTALFVDETPERVNQIIQQVPIDLLQFHGDESPSYCRQFNKPYIKAVRVRPGLDLLELANQYLSSQGLLLDAYKPGVPGGTGESFDWQLITPGLPLPVILAGGLDPNNVADAVSRVSPYAVDVSGGVEASKGIKDIELVERFIEEVARADRS</sequence>
<dbReference type="Proteomes" id="UP000253769">
    <property type="component" value="Unassembled WGS sequence"/>
</dbReference>
<evidence type="ECO:0000256" key="6">
    <source>
        <dbReference type="ARBA" id="ARBA00022605"/>
    </source>
</evidence>
<dbReference type="NCBIfam" id="NF002299">
    <property type="entry name" value="PRK01222.1-6"/>
    <property type="match status" value="1"/>
</dbReference>
<evidence type="ECO:0000256" key="2">
    <source>
        <dbReference type="ARBA" id="ARBA00004664"/>
    </source>
</evidence>
<reference evidence="12 13" key="1">
    <citation type="submission" date="2018-07" db="EMBL/GenBank/DDBJ databases">
        <title>Motiliproteus coralliicola sp. nov., a bacterium isolated from Coral.</title>
        <authorList>
            <person name="Wang G."/>
        </authorList>
    </citation>
    <scope>NUCLEOTIDE SEQUENCE [LARGE SCALE GENOMIC DNA]</scope>
    <source>
        <strain evidence="12 13">C34</strain>
    </source>
</reference>
<dbReference type="NCBIfam" id="NF002298">
    <property type="entry name" value="PRK01222.1-4"/>
    <property type="match status" value="1"/>
</dbReference>
<dbReference type="SUPFAM" id="SSF51366">
    <property type="entry name" value="Ribulose-phoshate binding barrel"/>
    <property type="match status" value="1"/>
</dbReference>
<accession>A0A369WXQ2</accession>
<comment type="caution">
    <text evidence="12">The sequence shown here is derived from an EMBL/GenBank/DDBJ whole genome shotgun (WGS) entry which is preliminary data.</text>
</comment>
<keyword evidence="13" id="KW-1185">Reference proteome</keyword>
<protein>
    <recommendedName>
        <fullName evidence="5 10">N-(5'-phosphoribosyl)anthranilate isomerase</fullName>
        <shortName evidence="10">PRAI</shortName>
        <ecNumber evidence="4 10">5.3.1.24</ecNumber>
    </recommendedName>
</protein>
<dbReference type="Gene3D" id="3.20.20.70">
    <property type="entry name" value="Aldolase class I"/>
    <property type="match status" value="1"/>
</dbReference>
<evidence type="ECO:0000256" key="9">
    <source>
        <dbReference type="ARBA" id="ARBA00023235"/>
    </source>
</evidence>
<keyword evidence="8 10" id="KW-0057">Aromatic amino acid biosynthesis</keyword>
<dbReference type="Pfam" id="PF00697">
    <property type="entry name" value="PRAI"/>
    <property type="match status" value="1"/>
</dbReference>
<dbReference type="CDD" id="cd00405">
    <property type="entry name" value="PRAI"/>
    <property type="match status" value="1"/>
</dbReference>
<evidence type="ECO:0000256" key="3">
    <source>
        <dbReference type="ARBA" id="ARBA00007571"/>
    </source>
</evidence>
<evidence type="ECO:0000313" key="13">
    <source>
        <dbReference type="Proteomes" id="UP000253769"/>
    </source>
</evidence>
<comment type="catalytic activity">
    <reaction evidence="1 10">
        <text>N-(5-phospho-beta-D-ribosyl)anthranilate = 1-(2-carboxyphenylamino)-1-deoxy-D-ribulose 5-phosphate</text>
        <dbReference type="Rhea" id="RHEA:21540"/>
        <dbReference type="ChEBI" id="CHEBI:18277"/>
        <dbReference type="ChEBI" id="CHEBI:58613"/>
        <dbReference type="EC" id="5.3.1.24"/>
    </reaction>
</comment>
<evidence type="ECO:0000313" key="12">
    <source>
        <dbReference type="EMBL" id="RDE25304.1"/>
    </source>
</evidence>
<dbReference type="HAMAP" id="MF_00135">
    <property type="entry name" value="PRAI"/>
    <property type="match status" value="1"/>
</dbReference>
<dbReference type="OrthoDB" id="9796196at2"/>
<evidence type="ECO:0000256" key="1">
    <source>
        <dbReference type="ARBA" id="ARBA00001164"/>
    </source>
</evidence>
<dbReference type="InterPro" id="IPR044643">
    <property type="entry name" value="TrpF_fam"/>
</dbReference>
<dbReference type="EC" id="5.3.1.24" evidence="4 10"/>
<dbReference type="InterPro" id="IPR011060">
    <property type="entry name" value="RibuloseP-bd_barrel"/>
</dbReference>
<dbReference type="UniPathway" id="UPA00035">
    <property type="reaction ID" value="UER00042"/>
</dbReference>
<evidence type="ECO:0000256" key="7">
    <source>
        <dbReference type="ARBA" id="ARBA00022822"/>
    </source>
</evidence>
<evidence type="ECO:0000256" key="5">
    <source>
        <dbReference type="ARBA" id="ARBA00022272"/>
    </source>
</evidence>
<feature type="domain" description="N-(5'phosphoribosyl) anthranilate isomerase (PRAI)" evidence="11">
    <location>
        <begin position="6"/>
        <end position="201"/>
    </location>
</feature>
<evidence type="ECO:0000259" key="11">
    <source>
        <dbReference type="Pfam" id="PF00697"/>
    </source>
</evidence>
<dbReference type="InterPro" id="IPR013785">
    <property type="entry name" value="Aldolase_TIM"/>
</dbReference>
<dbReference type="PANTHER" id="PTHR42894:SF1">
    <property type="entry name" value="N-(5'-PHOSPHORIBOSYL)ANTHRANILATE ISOMERASE"/>
    <property type="match status" value="1"/>
</dbReference>
<dbReference type="PANTHER" id="PTHR42894">
    <property type="entry name" value="N-(5'-PHOSPHORIBOSYL)ANTHRANILATE ISOMERASE"/>
    <property type="match status" value="1"/>
</dbReference>
<dbReference type="AlphaFoldDB" id="A0A369WXQ2"/>
<name>A0A369WXQ2_9GAMM</name>
<evidence type="ECO:0000256" key="4">
    <source>
        <dbReference type="ARBA" id="ARBA00012572"/>
    </source>
</evidence>
<keyword evidence="9 10" id="KW-0413">Isomerase</keyword>
<keyword evidence="7 10" id="KW-0822">Tryptophan biosynthesis</keyword>
<comment type="pathway">
    <text evidence="2 10">Amino-acid biosynthesis; L-tryptophan biosynthesis; L-tryptophan from chorismate: step 3/5.</text>
</comment>
<keyword evidence="6 10" id="KW-0028">Amino-acid biosynthesis</keyword>